<dbReference type="EMBL" id="JAKEVZ010000011">
    <property type="protein sequence ID" value="MCF1752292.1"/>
    <property type="molecule type" value="Genomic_DNA"/>
</dbReference>
<keyword evidence="3" id="KW-1003">Cell membrane</keyword>
<evidence type="ECO:0000256" key="12">
    <source>
        <dbReference type="SAM" id="Phobius"/>
    </source>
</evidence>
<evidence type="ECO:0000256" key="11">
    <source>
        <dbReference type="ARBA" id="ARBA00023136"/>
    </source>
</evidence>
<dbReference type="PANTHER" id="PTHR38674:SF1">
    <property type="entry name" value="ALKANE 1-MONOOXYGENASE 1"/>
    <property type="match status" value="1"/>
</dbReference>
<gene>
    <name evidence="14" type="ORF">L0U89_14610</name>
</gene>
<keyword evidence="5 12" id="KW-0812">Transmembrane</keyword>
<evidence type="ECO:0000256" key="4">
    <source>
        <dbReference type="ARBA" id="ARBA00022519"/>
    </source>
</evidence>
<evidence type="ECO:0000256" key="8">
    <source>
        <dbReference type="ARBA" id="ARBA00023002"/>
    </source>
</evidence>
<accession>A0ABS9BXV9</accession>
<evidence type="ECO:0000313" key="15">
    <source>
        <dbReference type="Proteomes" id="UP001201449"/>
    </source>
</evidence>
<evidence type="ECO:0000256" key="2">
    <source>
        <dbReference type="ARBA" id="ARBA00010823"/>
    </source>
</evidence>
<keyword evidence="4" id="KW-0997">Cell inner membrane</keyword>
<feature type="transmembrane region" description="Helical" evidence="12">
    <location>
        <begin position="30"/>
        <end position="51"/>
    </location>
</feature>
<name>A0ABS9BXV9_9BACT</name>
<comment type="caution">
    <text evidence="14">The sequence shown here is derived from an EMBL/GenBank/DDBJ whole genome shotgun (WGS) entry which is preliminary data.</text>
</comment>
<evidence type="ECO:0000256" key="3">
    <source>
        <dbReference type="ARBA" id="ARBA00022475"/>
    </source>
</evidence>
<feature type="transmembrane region" description="Helical" evidence="12">
    <location>
        <begin position="220"/>
        <end position="249"/>
    </location>
</feature>
<keyword evidence="10" id="KW-0503">Monooxygenase</keyword>
<keyword evidence="8" id="KW-0560">Oxidoreductase</keyword>
<keyword evidence="7 12" id="KW-1133">Transmembrane helix</keyword>
<keyword evidence="6" id="KW-0479">Metal-binding</keyword>
<keyword evidence="9" id="KW-0408">Iron</keyword>
<proteinExistence type="inferred from homology"/>
<dbReference type="PANTHER" id="PTHR38674">
    <property type="entry name" value="ALKANE 1-MONOOXYGENASE 1"/>
    <property type="match status" value="1"/>
</dbReference>
<evidence type="ECO:0000313" key="14">
    <source>
        <dbReference type="EMBL" id="MCF1752292.1"/>
    </source>
</evidence>
<evidence type="ECO:0000256" key="5">
    <source>
        <dbReference type="ARBA" id="ARBA00022692"/>
    </source>
</evidence>
<evidence type="ECO:0000256" key="9">
    <source>
        <dbReference type="ARBA" id="ARBA00023004"/>
    </source>
</evidence>
<protein>
    <submittedName>
        <fullName evidence="14">Alkane 1-monooxygenase</fullName>
    </submittedName>
</protein>
<feature type="transmembrane region" description="Helical" evidence="12">
    <location>
        <begin position="72"/>
        <end position="91"/>
    </location>
</feature>
<organism evidence="14 15">
    <name type="scientific">Mariniradius sediminis</name>
    <dbReference type="NCBI Taxonomy" id="2909237"/>
    <lineage>
        <taxon>Bacteria</taxon>
        <taxon>Pseudomonadati</taxon>
        <taxon>Bacteroidota</taxon>
        <taxon>Cytophagia</taxon>
        <taxon>Cytophagales</taxon>
        <taxon>Cyclobacteriaceae</taxon>
        <taxon>Mariniradius</taxon>
    </lineage>
</organism>
<dbReference type="InterPro" id="IPR033885">
    <property type="entry name" value="AlkB/XylM"/>
</dbReference>
<comment type="similarity">
    <text evidence="2">Belongs to the fatty acid desaturase type 1 family. AlkB subfamily.</text>
</comment>
<evidence type="ECO:0000256" key="7">
    <source>
        <dbReference type="ARBA" id="ARBA00022989"/>
    </source>
</evidence>
<keyword evidence="15" id="KW-1185">Reference proteome</keyword>
<sequence length="353" mass="40245">MKLSLTDLKYLTAYTIPLSAWFALEWQGAWSWATLILAFGIFPVLDAILPASTKNPSPEEEVSRLKNRIYDVLLYACAPICYLLLAGYFGVIQKGGLTGMETAGLTVSIGIVLGALGINVAHELGHRSNPWEQSLAKWGLLPVLYQHFFIEHNRGHHKHVSTDADPATARKDENVYAFFFRSIIGQYKNAWKLENERLQRKGQKFWSWQNEMLRFQTFQLAYLVAVGAVFGVMVVPFALAVALIGVLLLETINYIEHYGLRRKILSNGRPERVLPIHSWNSDHEMGRIVLFELTRHSDHHYLASRKYQILRHMDESPQLPTGYPGSMLMALVPPLWFAVMNQRLERNQQLAEA</sequence>
<evidence type="ECO:0000256" key="6">
    <source>
        <dbReference type="ARBA" id="ARBA00022723"/>
    </source>
</evidence>
<feature type="domain" description="Fatty acid desaturase" evidence="13">
    <location>
        <begin position="105"/>
        <end position="314"/>
    </location>
</feature>
<dbReference type="InterPro" id="IPR005804">
    <property type="entry name" value="FA_desaturase_dom"/>
</dbReference>
<dbReference type="Pfam" id="PF00487">
    <property type="entry name" value="FA_desaturase"/>
    <property type="match status" value="1"/>
</dbReference>
<keyword evidence="11 12" id="KW-0472">Membrane</keyword>
<evidence type="ECO:0000256" key="10">
    <source>
        <dbReference type="ARBA" id="ARBA00023033"/>
    </source>
</evidence>
<dbReference type="CDD" id="cd03512">
    <property type="entry name" value="Alkane-hydroxylase"/>
    <property type="match status" value="1"/>
</dbReference>
<evidence type="ECO:0000256" key="1">
    <source>
        <dbReference type="ARBA" id="ARBA00004429"/>
    </source>
</evidence>
<reference evidence="14 15" key="1">
    <citation type="submission" date="2022-01" db="EMBL/GenBank/DDBJ databases">
        <title>Mariniradius saccharolyticus sp. nov., isolated from sediment of a river.</title>
        <authorList>
            <person name="Liu H."/>
        </authorList>
    </citation>
    <scope>NUCLEOTIDE SEQUENCE [LARGE SCALE GENOMIC DNA]</scope>
    <source>
        <strain evidence="14 15">RY-2</strain>
    </source>
</reference>
<comment type="subcellular location">
    <subcellularLocation>
        <location evidence="1">Cell inner membrane</location>
        <topology evidence="1">Multi-pass membrane protein</topology>
    </subcellularLocation>
</comment>
<dbReference type="RefSeq" id="WP_234862188.1">
    <property type="nucleotide sequence ID" value="NZ_JAKEVZ010000011.1"/>
</dbReference>
<dbReference type="Proteomes" id="UP001201449">
    <property type="component" value="Unassembled WGS sequence"/>
</dbReference>
<feature type="transmembrane region" description="Helical" evidence="12">
    <location>
        <begin position="103"/>
        <end position="121"/>
    </location>
</feature>
<evidence type="ECO:0000259" key="13">
    <source>
        <dbReference type="Pfam" id="PF00487"/>
    </source>
</evidence>